<name>A0A4R2GME0_9BACT</name>
<proteinExistence type="predicted"/>
<dbReference type="AlphaFoldDB" id="A0A4R2GME0"/>
<sequence length="468" mass="53760">MRIFTCKTGSLLLSLLLVMLTIYGCGSKRHLKQALELENSGLFQDAADSYMRALSSNRNNVDARLGLMRTGQLMVDNKLRDFMAFHRNNQHAEAVNTFMEVEAYRARVANLGVRLDIDSDYQVFFNDSKESHLEDLYQDGLRAIDLENFSSARSIFQEILSIDNRYKDAADHIKTATYEPVYRNGLEFMANGLYRNAYNTFHSIITSTGNYKNALQLREEALKEAMMHITVIPFMAVEREHRPQARELQTKTIGSINRLESPFYRLINEPALASAFQNQNFNDPLLAIDYINRRGISINTDYILLGRITRMNEQTSPVRRTTQRAYLQHTREVENEEGETEKITEYSKTSYTKIERRSIANLGIEFSLVNFKTGEILISESISLEERDQVEFADFDGNHRNLVPGSWRDANKDHESDRVDTSSRSIRSLQELFDARKELKPGSALLEELLNTSASIIAREIEKYNPEG</sequence>
<reference evidence="1 2" key="1">
    <citation type="submission" date="2019-03" db="EMBL/GenBank/DDBJ databases">
        <title>Genomic Encyclopedia of Type Strains, Phase IV (KMG-IV): sequencing the most valuable type-strain genomes for metagenomic binning, comparative biology and taxonomic classification.</title>
        <authorList>
            <person name="Goeker M."/>
        </authorList>
    </citation>
    <scope>NUCLEOTIDE SEQUENCE [LARGE SCALE GENOMIC DNA]</scope>
    <source>
        <strain evidence="1 2">DSM 24179</strain>
    </source>
</reference>
<organism evidence="1 2">
    <name type="scientific">Natronoflexus pectinivorans</name>
    <dbReference type="NCBI Taxonomy" id="682526"/>
    <lineage>
        <taxon>Bacteria</taxon>
        <taxon>Pseudomonadati</taxon>
        <taxon>Bacteroidota</taxon>
        <taxon>Bacteroidia</taxon>
        <taxon>Marinilabiliales</taxon>
        <taxon>Marinilabiliaceae</taxon>
        <taxon>Natronoflexus</taxon>
    </lineage>
</organism>
<dbReference type="Gene3D" id="1.25.40.10">
    <property type="entry name" value="Tetratricopeptide repeat domain"/>
    <property type="match status" value="1"/>
</dbReference>
<evidence type="ECO:0000313" key="1">
    <source>
        <dbReference type="EMBL" id="TCO09907.1"/>
    </source>
</evidence>
<dbReference type="Proteomes" id="UP000295221">
    <property type="component" value="Unassembled WGS sequence"/>
</dbReference>
<dbReference type="InterPro" id="IPR011990">
    <property type="entry name" value="TPR-like_helical_dom_sf"/>
</dbReference>
<dbReference type="EMBL" id="SLWK01000002">
    <property type="protein sequence ID" value="TCO09907.1"/>
    <property type="molecule type" value="Genomic_DNA"/>
</dbReference>
<dbReference type="RefSeq" id="WP_132432775.1">
    <property type="nucleotide sequence ID" value="NZ_SLWK01000002.1"/>
</dbReference>
<gene>
    <name evidence="1" type="ORF">EV194_102336</name>
</gene>
<dbReference type="OrthoDB" id="979378at2"/>
<protein>
    <submittedName>
        <fullName evidence="1">Uncharacterized protein</fullName>
    </submittedName>
</protein>
<accession>A0A4R2GME0</accession>
<dbReference type="SUPFAM" id="SSF48452">
    <property type="entry name" value="TPR-like"/>
    <property type="match status" value="1"/>
</dbReference>
<evidence type="ECO:0000313" key="2">
    <source>
        <dbReference type="Proteomes" id="UP000295221"/>
    </source>
</evidence>
<comment type="caution">
    <text evidence="1">The sequence shown here is derived from an EMBL/GenBank/DDBJ whole genome shotgun (WGS) entry which is preliminary data.</text>
</comment>
<dbReference type="PROSITE" id="PS51257">
    <property type="entry name" value="PROKAR_LIPOPROTEIN"/>
    <property type="match status" value="1"/>
</dbReference>
<keyword evidence="2" id="KW-1185">Reference proteome</keyword>